<protein>
    <submittedName>
        <fullName evidence="4">Uncharacterized protein</fullName>
    </submittedName>
</protein>
<evidence type="ECO:0000256" key="3">
    <source>
        <dbReference type="SAM" id="MobiDB-lite"/>
    </source>
</evidence>
<organism evidence="4 5">
    <name type="scientific">Tulasnella calospora MUT 4182</name>
    <dbReference type="NCBI Taxonomy" id="1051891"/>
    <lineage>
        <taxon>Eukaryota</taxon>
        <taxon>Fungi</taxon>
        <taxon>Dikarya</taxon>
        <taxon>Basidiomycota</taxon>
        <taxon>Agaricomycotina</taxon>
        <taxon>Agaricomycetes</taxon>
        <taxon>Cantharellales</taxon>
        <taxon>Tulasnellaceae</taxon>
        <taxon>Tulasnella</taxon>
    </lineage>
</organism>
<sequence length="279" mass="31032">MNAALQRHFTQSFRMFRPLARPPTLLNHPCPPFRLLKTPSQRSGTSATVIPNVPAAYDPTSHLSASNTVLQPHPAPLACLFNSQHLSLDIQHHRRSFDRVDLERPTTFSDLLSGQAARTSSRTPVPCVVGEALASVPIVTFLRLLGPPSKSTRCTRVSTSTPPSPLARFEPGHLLWQKRLPPDPIKLEIDSFEECNELSQAFTRAKFEELNLDFSRKTLKSVERVLKDASMKEEGIDDVVLVGGFTRMPIVLPNDPHDRPLPLSIQNRVRPPTTTFGDA</sequence>
<dbReference type="SUPFAM" id="SSF53067">
    <property type="entry name" value="Actin-like ATPase domain"/>
    <property type="match status" value="1"/>
</dbReference>
<keyword evidence="2" id="KW-0067">ATP-binding</keyword>
<name>A0A0C3LLV2_9AGAM</name>
<dbReference type="Gene3D" id="3.90.640.10">
    <property type="entry name" value="Actin, Chain A, domain 4"/>
    <property type="match status" value="1"/>
</dbReference>
<dbReference type="AlphaFoldDB" id="A0A0C3LLV2"/>
<feature type="compositionally biased region" description="Polar residues" evidence="3">
    <location>
        <begin position="264"/>
        <end position="279"/>
    </location>
</feature>
<keyword evidence="5" id="KW-1185">Reference proteome</keyword>
<dbReference type="OrthoDB" id="3254459at2759"/>
<dbReference type="Proteomes" id="UP000054248">
    <property type="component" value="Unassembled WGS sequence"/>
</dbReference>
<reference evidence="4 5" key="1">
    <citation type="submission" date="2014-04" db="EMBL/GenBank/DDBJ databases">
        <authorList>
            <consortium name="DOE Joint Genome Institute"/>
            <person name="Kuo A."/>
            <person name="Girlanda M."/>
            <person name="Perotto S."/>
            <person name="Kohler A."/>
            <person name="Nagy L.G."/>
            <person name="Floudas D."/>
            <person name="Copeland A."/>
            <person name="Barry K.W."/>
            <person name="Cichocki N."/>
            <person name="Veneault-Fourrey C."/>
            <person name="LaButti K."/>
            <person name="Lindquist E.A."/>
            <person name="Lipzen A."/>
            <person name="Lundell T."/>
            <person name="Morin E."/>
            <person name="Murat C."/>
            <person name="Sun H."/>
            <person name="Tunlid A."/>
            <person name="Henrissat B."/>
            <person name="Grigoriev I.V."/>
            <person name="Hibbett D.S."/>
            <person name="Martin F."/>
            <person name="Nordberg H.P."/>
            <person name="Cantor M.N."/>
            <person name="Hua S.X."/>
        </authorList>
    </citation>
    <scope>NUCLEOTIDE SEQUENCE [LARGE SCALE GENOMIC DNA]</scope>
    <source>
        <strain evidence="4 5">MUT 4182</strain>
    </source>
</reference>
<dbReference type="GO" id="GO:0005524">
    <property type="term" value="F:ATP binding"/>
    <property type="evidence" value="ECO:0007669"/>
    <property type="project" value="UniProtKB-KW"/>
</dbReference>
<accession>A0A0C3LLV2</accession>
<dbReference type="EMBL" id="KN823113">
    <property type="protein sequence ID" value="KIO22317.1"/>
    <property type="molecule type" value="Genomic_DNA"/>
</dbReference>
<proteinExistence type="predicted"/>
<dbReference type="PANTHER" id="PTHR19375">
    <property type="entry name" value="HEAT SHOCK PROTEIN 70KDA"/>
    <property type="match status" value="1"/>
</dbReference>
<keyword evidence="1" id="KW-0547">Nucleotide-binding</keyword>
<dbReference type="GO" id="GO:0140662">
    <property type="term" value="F:ATP-dependent protein folding chaperone"/>
    <property type="evidence" value="ECO:0007669"/>
    <property type="project" value="InterPro"/>
</dbReference>
<evidence type="ECO:0000313" key="4">
    <source>
        <dbReference type="EMBL" id="KIO22317.1"/>
    </source>
</evidence>
<evidence type="ECO:0000256" key="1">
    <source>
        <dbReference type="ARBA" id="ARBA00022741"/>
    </source>
</evidence>
<reference evidence="5" key="2">
    <citation type="submission" date="2015-01" db="EMBL/GenBank/DDBJ databases">
        <title>Evolutionary Origins and Diversification of the Mycorrhizal Mutualists.</title>
        <authorList>
            <consortium name="DOE Joint Genome Institute"/>
            <consortium name="Mycorrhizal Genomics Consortium"/>
            <person name="Kohler A."/>
            <person name="Kuo A."/>
            <person name="Nagy L.G."/>
            <person name="Floudas D."/>
            <person name="Copeland A."/>
            <person name="Barry K.W."/>
            <person name="Cichocki N."/>
            <person name="Veneault-Fourrey C."/>
            <person name="LaButti K."/>
            <person name="Lindquist E.A."/>
            <person name="Lipzen A."/>
            <person name="Lundell T."/>
            <person name="Morin E."/>
            <person name="Murat C."/>
            <person name="Riley R."/>
            <person name="Ohm R."/>
            <person name="Sun H."/>
            <person name="Tunlid A."/>
            <person name="Henrissat B."/>
            <person name="Grigoriev I.V."/>
            <person name="Hibbett D.S."/>
            <person name="Martin F."/>
        </authorList>
    </citation>
    <scope>NUCLEOTIDE SEQUENCE [LARGE SCALE GENOMIC DNA]</scope>
    <source>
        <strain evidence="5">MUT 4182</strain>
    </source>
</reference>
<dbReference type="Pfam" id="PF00012">
    <property type="entry name" value="HSP70"/>
    <property type="match status" value="1"/>
</dbReference>
<dbReference type="STRING" id="1051891.A0A0C3LLV2"/>
<dbReference type="HOGENOM" id="CLU_998167_0_0_1"/>
<dbReference type="Gene3D" id="3.30.420.40">
    <property type="match status" value="1"/>
</dbReference>
<gene>
    <name evidence="4" type="ORF">M407DRAFT_28191</name>
</gene>
<dbReference type="InterPro" id="IPR013126">
    <property type="entry name" value="Hsp_70_fam"/>
</dbReference>
<feature type="region of interest" description="Disordered" evidence="3">
    <location>
        <begin position="259"/>
        <end position="279"/>
    </location>
</feature>
<evidence type="ECO:0000256" key="2">
    <source>
        <dbReference type="ARBA" id="ARBA00022840"/>
    </source>
</evidence>
<evidence type="ECO:0000313" key="5">
    <source>
        <dbReference type="Proteomes" id="UP000054248"/>
    </source>
</evidence>
<dbReference type="InterPro" id="IPR043129">
    <property type="entry name" value="ATPase_NBD"/>
</dbReference>